<protein>
    <submittedName>
        <fullName evidence="1">Uncharacterized protein</fullName>
    </submittedName>
</protein>
<dbReference type="AlphaFoldDB" id="A0AAV7E0Y9"/>
<proteinExistence type="predicted"/>
<reference evidence="1 2" key="1">
    <citation type="submission" date="2021-07" db="EMBL/GenBank/DDBJ databases">
        <title>The Aristolochia fimbriata genome: insights into angiosperm evolution, floral development and chemical biosynthesis.</title>
        <authorList>
            <person name="Jiao Y."/>
        </authorList>
    </citation>
    <scope>NUCLEOTIDE SEQUENCE [LARGE SCALE GENOMIC DNA]</scope>
    <source>
        <strain evidence="1">IBCAS-2021</strain>
        <tissue evidence="1">Leaf</tissue>
    </source>
</reference>
<name>A0AAV7E0Y9_ARIFI</name>
<keyword evidence="2" id="KW-1185">Reference proteome</keyword>
<evidence type="ECO:0000313" key="2">
    <source>
        <dbReference type="Proteomes" id="UP000825729"/>
    </source>
</evidence>
<gene>
    <name evidence="1" type="ORF">H6P81_017963</name>
</gene>
<comment type="caution">
    <text evidence="1">The sequence shown here is derived from an EMBL/GenBank/DDBJ whole genome shotgun (WGS) entry which is preliminary data.</text>
</comment>
<dbReference type="EMBL" id="JAINDJ010000007">
    <property type="protein sequence ID" value="KAG9442109.1"/>
    <property type="molecule type" value="Genomic_DNA"/>
</dbReference>
<organism evidence="1 2">
    <name type="scientific">Aristolochia fimbriata</name>
    <name type="common">White veined hardy Dutchman's pipe vine</name>
    <dbReference type="NCBI Taxonomy" id="158543"/>
    <lineage>
        <taxon>Eukaryota</taxon>
        <taxon>Viridiplantae</taxon>
        <taxon>Streptophyta</taxon>
        <taxon>Embryophyta</taxon>
        <taxon>Tracheophyta</taxon>
        <taxon>Spermatophyta</taxon>
        <taxon>Magnoliopsida</taxon>
        <taxon>Magnoliidae</taxon>
        <taxon>Piperales</taxon>
        <taxon>Aristolochiaceae</taxon>
        <taxon>Aristolochia</taxon>
    </lineage>
</organism>
<accession>A0AAV7E0Y9</accession>
<sequence>MLQAHGVPHDHGSWDMGWSLAPLNGDKNGGSTVDAVRTQVGTETGTRSENQRHQVLDERSNLGIMVVSTTRIALLGGFYIKLKG</sequence>
<dbReference type="Proteomes" id="UP000825729">
    <property type="component" value="Unassembled WGS sequence"/>
</dbReference>
<evidence type="ECO:0000313" key="1">
    <source>
        <dbReference type="EMBL" id="KAG9442109.1"/>
    </source>
</evidence>